<comment type="caution">
    <text evidence="1">The sequence shown here is derived from an EMBL/GenBank/DDBJ whole genome shotgun (WGS) entry which is preliminary data.</text>
</comment>
<gene>
    <name evidence="1" type="ORF">E3U43_022799</name>
</gene>
<dbReference type="EMBL" id="CM011683">
    <property type="protein sequence ID" value="TMS14319.1"/>
    <property type="molecule type" value="Genomic_DNA"/>
</dbReference>
<keyword evidence="2" id="KW-1185">Reference proteome</keyword>
<evidence type="ECO:0000313" key="1">
    <source>
        <dbReference type="EMBL" id="TMS14319.1"/>
    </source>
</evidence>
<reference evidence="1" key="1">
    <citation type="submission" date="2018-11" db="EMBL/GenBank/DDBJ databases">
        <title>The sequence and de novo assembly of Larimichthys crocea genome using PacBio and Hi-C technologies.</title>
        <authorList>
            <person name="Xu P."/>
            <person name="Chen B."/>
            <person name="Zhou Z."/>
            <person name="Ke Q."/>
            <person name="Wu Y."/>
            <person name="Bai H."/>
            <person name="Pu F."/>
        </authorList>
    </citation>
    <scope>NUCLEOTIDE SEQUENCE</scope>
    <source>
        <tissue evidence="1">Muscle</tissue>
    </source>
</reference>
<name>A0ACD3R5B2_LARCR</name>
<sequence>MVVSGTNLMEYSVTVSVSKKPTSVEIIDKADVLQKDKPVTLGTCVATDANPRAEITWTKNGQLMVADGKEDADAVFVCVSTHEMITEDAELEPFAIHYPSETVSLQIMSKKPVVEGDNVTLKCNADGNPPPSSYFFHLKGQKMLVENSDTYTLTSISREAAGEYKCTLPDNEKMEDTQNIVVSYLDLNLSLSGKVVKKVGEALSVQTEKSGSGDVKVSWTKNGKTVAEPQADKLSFADAGVYVCVASIPGVTRRKSFELVVEGKPVITGLSKHRADDAKHKVLTCEAVGVPEPSFTWSVNSTDEESSYVNNKATHKITVVPRVNLTVTCTVSNKLGEDVRTINVSSVFKEESEKKESQEDSDDQAKLIVGVVAGLLIAAAVTRKLEDRREGGGDV</sequence>
<protein>
    <submittedName>
        <fullName evidence="1">Uncharacterized protein</fullName>
    </submittedName>
</protein>
<dbReference type="Proteomes" id="UP000793456">
    <property type="component" value="Chromosome X"/>
</dbReference>
<accession>A0ACD3R5B2</accession>
<proteinExistence type="predicted"/>
<organism evidence="1 2">
    <name type="scientific">Larimichthys crocea</name>
    <name type="common">Large yellow croaker</name>
    <name type="synonym">Pseudosciaena crocea</name>
    <dbReference type="NCBI Taxonomy" id="215358"/>
    <lineage>
        <taxon>Eukaryota</taxon>
        <taxon>Metazoa</taxon>
        <taxon>Chordata</taxon>
        <taxon>Craniata</taxon>
        <taxon>Vertebrata</taxon>
        <taxon>Euteleostomi</taxon>
        <taxon>Actinopterygii</taxon>
        <taxon>Neopterygii</taxon>
        <taxon>Teleostei</taxon>
        <taxon>Neoteleostei</taxon>
        <taxon>Acanthomorphata</taxon>
        <taxon>Eupercaria</taxon>
        <taxon>Sciaenidae</taxon>
        <taxon>Larimichthys</taxon>
    </lineage>
</organism>
<evidence type="ECO:0000313" key="2">
    <source>
        <dbReference type="Proteomes" id="UP000793456"/>
    </source>
</evidence>